<feature type="region of interest" description="Disordered" evidence="1">
    <location>
        <begin position="105"/>
        <end position="136"/>
    </location>
</feature>
<feature type="region of interest" description="Disordered" evidence="1">
    <location>
        <begin position="401"/>
        <end position="450"/>
    </location>
</feature>
<proteinExistence type="predicted"/>
<reference evidence="2" key="1">
    <citation type="submission" date="2020-03" db="EMBL/GenBank/DDBJ databases">
        <title>A mixture of massive structural variations and highly conserved coding sequences in Ustilaginoidea virens genome.</title>
        <authorList>
            <person name="Zhang K."/>
            <person name="Zhao Z."/>
            <person name="Zhang Z."/>
            <person name="Li Y."/>
            <person name="Hsiang T."/>
            <person name="Sun W."/>
        </authorList>
    </citation>
    <scope>NUCLEOTIDE SEQUENCE</scope>
    <source>
        <strain evidence="2">UV-8b</strain>
    </source>
</reference>
<evidence type="ECO:0000256" key="1">
    <source>
        <dbReference type="SAM" id="MobiDB-lite"/>
    </source>
</evidence>
<feature type="compositionally biased region" description="Low complexity" evidence="1">
    <location>
        <begin position="108"/>
        <end position="121"/>
    </location>
</feature>
<organism evidence="2 3">
    <name type="scientific">Ustilaginoidea virens</name>
    <name type="common">Rice false smut fungus</name>
    <name type="synonym">Villosiclava virens</name>
    <dbReference type="NCBI Taxonomy" id="1159556"/>
    <lineage>
        <taxon>Eukaryota</taxon>
        <taxon>Fungi</taxon>
        <taxon>Dikarya</taxon>
        <taxon>Ascomycota</taxon>
        <taxon>Pezizomycotina</taxon>
        <taxon>Sordariomycetes</taxon>
        <taxon>Hypocreomycetidae</taxon>
        <taxon>Hypocreales</taxon>
        <taxon>Clavicipitaceae</taxon>
        <taxon>Ustilaginoidea</taxon>
    </lineage>
</organism>
<feature type="region of interest" description="Disordered" evidence="1">
    <location>
        <begin position="270"/>
        <end position="388"/>
    </location>
</feature>
<feature type="compositionally biased region" description="Polar residues" evidence="1">
    <location>
        <begin position="125"/>
        <end position="136"/>
    </location>
</feature>
<evidence type="ECO:0000313" key="3">
    <source>
        <dbReference type="Proteomes" id="UP000027002"/>
    </source>
</evidence>
<dbReference type="OrthoDB" id="5343576at2759"/>
<feature type="region of interest" description="Disordered" evidence="1">
    <location>
        <begin position="66"/>
        <end position="86"/>
    </location>
</feature>
<dbReference type="EMBL" id="CP072755">
    <property type="protein sequence ID" value="QUC19718.1"/>
    <property type="molecule type" value="Genomic_DNA"/>
</dbReference>
<dbReference type="GeneID" id="66064737"/>
<keyword evidence="3" id="KW-1185">Reference proteome</keyword>
<evidence type="ECO:0000313" key="2">
    <source>
        <dbReference type="EMBL" id="QUC19718.1"/>
    </source>
</evidence>
<name>A0A8E5HQV8_USTVR</name>
<dbReference type="RefSeq" id="XP_042997391.1">
    <property type="nucleotide sequence ID" value="XM_043141457.1"/>
</dbReference>
<protein>
    <submittedName>
        <fullName evidence="2">Uncharacterized protein</fullName>
    </submittedName>
</protein>
<gene>
    <name evidence="2" type="ORF">UV8b_03959</name>
</gene>
<feature type="compositionally biased region" description="Polar residues" evidence="1">
    <location>
        <begin position="428"/>
        <end position="443"/>
    </location>
</feature>
<sequence length="486" mass="52595">MDQIRLALSLADAFNALADQVQILADRKTVLEHKLRFAHEQFQYLADRYAPATPEVAETLTKLQLPPHTSVDKTSPVPLPQRRSSPQPLHQIAVIIRDGRRMASKIVSAGSSSKTTCSSRESVSRPSQDETSMSTALEQDFTVQGKRGSLQCPFSKRMSASGTHDGKSKYSVDTTPHSSADPICAAMLEEATSQPAPNGAGSSKCPIRFLDKHSPEEIAHYVETHKHALPRSHEVCLRRYQRNETQMKKLDSKYGNIVSMIEGLSHLHQPMLPESETPGQPPDGAESGGPNKRVENWAQTVSRTGDLDVNHEAEAPPSDADRQSHFDRPLKEVRVGESPSRPWGISVPVYEPSGHGEEYPHSPPPAPVRMSDSGPPGSAPERVTSGGKCPFDHGKFSGASIRPPPFTDVKPPQPVNGFGDAPLANNKGAATTSTAPDPTQQPAFISPCTVKPDGAASPHMIFTGPVFIGYPIEQAIQFVNCQRGSS</sequence>
<feature type="compositionally biased region" description="Pro residues" evidence="1">
    <location>
        <begin position="402"/>
        <end position="414"/>
    </location>
</feature>
<accession>A0A8E5HQV8</accession>
<dbReference type="Proteomes" id="UP000027002">
    <property type="component" value="Chromosome 3"/>
</dbReference>
<feature type="compositionally biased region" description="Basic and acidic residues" evidence="1">
    <location>
        <begin position="305"/>
        <end position="335"/>
    </location>
</feature>
<dbReference type="AlphaFoldDB" id="A0A8E5HQV8"/>
<feature type="region of interest" description="Disordered" evidence="1">
    <location>
        <begin position="157"/>
        <end position="177"/>
    </location>
</feature>
<dbReference type="KEGG" id="uvi:66064737"/>